<gene>
    <name evidence="1" type="ORF">DEF21_06955</name>
</gene>
<reference evidence="1 2" key="1">
    <citation type="journal article" date="2018" name="Nat. Biotechnol.">
        <title>A standardized bacterial taxonomy based on genome phylogeny substantially revises the tree of life.</title>
        <authorList>
            <person name="Parks D.H."/>
            <person name="Chuvochina M."/>
            <person name="Waite D.W."/>
            <person name="Rinke C."/>
            <person name="Skarshewski A."/>
            <person name="Chaumeil P.A."/>
            <person name="Hugenholtz P."/>
        </authorList>
    </citation>
    <scope>NUCLEOTIDE SEQUENCE [LARGE SCALE GENOMIC DNA]</scope>
    <source>
        <strain evidence="1">UBA8707</strain>
    </source>
</reference>
<proteinExistence type="predicted"/>
<keyword evidence="1" id="KW-0969">Cilium</keyword>
<dbReference type="AlphaFoldDB" id="A0A358HR49"/>
<sequence>GYAPQVSVEFARKSLPHGLRPSFKELDEALQNAPTA</sequence>
<dbReference type="Proteomes" id="UP000264753">
    <property type="component" value="Unassembled WGS sequence"/>
</dbReference>
<feature type="non-terminal residue" evidence="1">
    <location>
        <position position="1"/>
    </location>
</feature>
<dbReference type="EMBL" id="DOOG01000058">
    <property type="protein sequence ID" value="HBU97630.1"/>
    <property type="molecule type" value="Genomic_DNA"/>
</dbReference>
<accession>A0A358HR49</accession>
<protein>
    <submittedName>
        <fullName evidence="1">Flagellar motor stator protein MotA</fullName>
    </submittedName>
</protein>
<organism evidence="1 2">
    <name type="scientific">Thalassospira lucentensis</name>
    <dbReference type="NCBI Taxonomy" id="168935"/>
    <lineage>
        <taxon>Bacteria</taxon>
        <taxon>Pseudomonadati</taxon>
        <taxon>Pseudomonadota</taxon>
        <taxon>Alphaproteobacteria</taxon>
        <taxon>Rhodospirillales</taxon>
        <taxon>Thalassospiraceae</taxon>
        <taxon>Thalassospira</taxon>
    </lineage>
</organism>
<evidence type="ECO:0000313" key="2">
    <source>
        <dbReference type="Proteomes" id="UP000264753"/>
    </source>
</evidence>
<keyword evidence="1" id="KW-0966">Cell projection</keyword>
<evidence type="ECO:0000313" key="1">
    <source>
        <dbReference type="EMBL" id="HBU97630.1"/>
    </source>
</evidence>
<keyword evidence="1" id="KW-0282">Flagellum</keyword>
<name>A0A358HR49_9PROT</name>
<comment type="caution">
    <text evidence="1">The sequence shown here is derived from an EMBL/GenBank/DDBJ whole genome shotgun (WGS) entry which is preliminary data.</text>
</comment>